<dbReference type="OrthoDB" id="610082at2"/>
<dbReference type="Pfam" id="PF13573">
    <property type="entry name" value="SprB"/>
    <property type="match status" value="3"/>
</dbReference>
<evidence type="ECO:0000259" key="1">
    <source>
        <dbReference type="PROSITE" id="PS50093"/>
    </source>
</evidence>
<proteinExistence type="predicted"/>
<evidence type="ECO:0000313" key="3">
    <source>
        <dbReference type="Proteomes" id="UP000237662"/>
    </source>
</evidence>
<dbReference type="InterPro" id="IPR026341">
    <property type="entry name" value="T9SS_type_B"/>
</dbReference>
<reference evidence="2 3" key="1">
    <citation type="submission" date="2018-02" db="EMBL/GenBank/DDBJ databases">
        <title>Genomic Encyclopedia of Archaeal and Bacterial Type Strains, Phase II (KMG-II): from individual species to whole genera.</title>
        <authorList>
            <person name="Goeker M."/>
        </authorList>
    </citation>
    <scope>NUCLEOTIDE SEQUENCE [LARGE SCALE GENOMIC DNA]</scope>
    <source>
        <strain evidence="2 3">DSM 29526</strain>
    </source>
</reference>
<dbReference type="Gene3D" id="2.60.40.740">
    <property type="match status" value="2"/>
</dbReference>
<gene>
    <name evidence="2" type="ORF">CLV84_0418</name>
</gene>
<dbReference type="NCBIfam" id="TIGR04131">
    <property type="entry name" value="Bac_Flav_CTERM"/>
    <property type="match status" value="1"/>
</dbReference>
<dbReference type="EMBL" id="PTJC01000005">
    <property type="protein sequence ID" value="PPK87476.1"/>
    <property type="molecule type" value="Genomic_DNA"/>
</dbReference>
<dbReference type="Pfam" id="PF13585">
    <property type="entry name" value="CHU_C"/>
    <property type="match status" value="1"/>
</dbReference>
<protein>
    <submittedName>
        <fullName evidence="2">Gliding motility-associated-like protein</fullName>
    </submittedName>
</protein>
<keyword evidence="3" id="KW-1185">Reference proteome</keyword>
<dbReference type="InterPro" id="IPR035986">
    <property type="entry name" value="PKD_dom_sf"/>
</dbReference>
<dbReference type="Proteomes" id="UP000237662">
    <property type="component" value="Unassembled WGS sequence"/>
</dbReference>
<accession>A0A2S6I7K5</accession>
<comment type="caution">
    <text evidence="2">The sequence shown here is derived from an EMBL/GenBank/DDBJ whole genome shotgun (WGS) entry which is preliminary data.</text>
</comment>
<feature type="domain" description="PKD" evidence="1">
    <location>
        <begin position="368"/>
        <end position="438"/>
    </location>
</feature>
<organism evidence="2 3">
    <name type="scientific">Neolewinella xylanilytica</name>
    <dbReference type="NCBI Taxonomy" id="1514080"/>
    <lineage>
        <taxon>Bacteria</taxon>
        <taxon>Pseudomonadati</taxon>
        <taxon>Bacteroidota</taxon>
        <taxon>Saprospiria</taxon>
        <taxon>Saprospirales</taxon>
        <taxon>Lewinellaceae</taxon>
        <taxon>Neolewinella</taxon>
    </lineage>
</organism>
<dbReference type="InterPro" id="IPR000601">
    <property type="entry name" value="PKD_dom"/>
</dbReference>
<dbReference type="SUPFAM" id="SSF49299">
    <property type="entry name" value="PKD domain"/>
    <property type="match status" value="1"/>
</dbReference>
<sequence length="1022" mass="108380">MVYVLQEVITDTTFDTMPRSYFLLTGLLLATLARAQPMNDDCSGATELPMVLEFCSGAQAFTNVGATASLERNGYPICLDETDQIGDVWYSFVAQRNSASIVVAGDEANNSRGSLTAIQFAVYEGECDTLNDLGCRQPLNSNGLPADGGSLVMGDLQRGQRYYILVGGRNGNQGTFELCVNQFDAPPDPSSDCETAVLLCDTTSFSVDYLSGRGNVQDDLLSENVECGSGSPPENNSSWYKWTCDQAGTLTFDINPLGTAFNEDIDFVVYELTNGIDDCGSRVPLRQMFSGENNGDPTGSIPCLGETGLGNVDTETFENCGCTPGDNNFIAALDMEAGKSYALVVLNFTGSGDGFTIDFGGTGTFLGPRPNLTYSSTEACVGETITFQDQSTSVDGIESWEWDFGETATPRYASGAGPHDVTFNEAGAPNVTLAITSTRNCIEYISSSEVEVVCCADQFGGSANITPVSCPAAADGRIDFVGTSNVAGTVLAYAWSTGATTASLDNLDPGTYTVTVTDGTGCERSFSYTVDGPMAYVLDTLITRPTCAGGMDGALEFTILSGGAGGYEYSFNGSPFSSDNRIENLTVSTINVVARDANGCTIEQDIEVDELQLALVSGVANVQEPTCNGDSDGRILIEIANGTPTYRYDFGAGYQSEAEMGGFTAGTYAVSAIDAEGCTGEYEITITEPPALAAALQSDSSSCFGAADGRIAVRPTGGRPDYTFAWSTGSTSDSLENLGPGTFTVTVTDENGCEITNSVTLNDPDEVVAAVDTVENLICFGQATGAVRLSATGGSPAYSYSSDGVGYQPEPRLDSLLAGDYALYVRDQNGCQDTVTTSLTEPAEFVITAEEAIQLYLGDDTTLLARSNYFPVDFSWGPDSVTCLTPDCARARIMPLQSIDYFVSGTNEAGCVDTAFVAFSVIQDLPTYIPNVFTPNGDGNNDFFTVFGGNVIARIETMRIYDRWGSLLYEAAEPFPANEPSLGWNGMLDGKQVNNGVYVYYVEVRYINGALEGYRGDVTVLN</sequence>
<dbReference type="PROSITE" id="PS50093">
    <property type="entry name" value="PKD"/>
    <property type="match status" value="1"/>
</dbReference>
<evidence type="ECO:0000313" key="2">
    <source>
        <dbReference type="EMBL" id="PPK87476.1"/>
    </source>
</evidence>
<name>A0A2S6I7K5_9BACT</name>
<dbReference type="Gene3D" id="2.60.40.10">
    <property type="entry name" value="Immunoglobulins"/>
    <property type="match status" value="1"/>
</dbReference>
<dbReference type="InterPro" id="IPR013783">
    <property type="entry name" value="Ig-like_fold"/>
</dbReference>
<dbReference type="AlphaFoldDB" id="A0A2S6I7K5"/>
<dbReference type="InterPro" id="IPR025667">
    <property type="entry name" value="SprB_repeat"/>
</dbReference>
<dbReference type="CDD" id="cd00146">
    <property type="entry name" value="PKD"/>
    <property type="match status" value="1"/>
</dbReference>